<sequence>MVIQRLEMCIELMKLALEFVLLVAQAVEIALQHNVSPFTSYSAYSSVPVHSVGGSCSTQPPDAWSSTHHHDDDDEQESHELGASFCPASPEPSSPPRLAFYFDCKLCLKMAREPVVTPCGPLFSGDCLDKWLHFFTSQMECSVCHSKVLDSSIIPIRPTPVCNRDLDLNVPPRSKGGLCF</sequence>
<keyword evidence="11" id="KW-0732">Signal</keyword>
<evidence type="ECO:0000313" key="14">
    <source>
        <dbReference type="Proteomes" id="UP000327085"/>
    </source>
</evidence>
<dbReference type="InterPro" id="IPR013083">
    <property type="entry name" value="Znf_RING/FYVE/PHD"/>
</dbReference>
<keyword evidence="4 9" id="KW-0479">Metal-binding</keyword>
<feature type="signal peptide" evidence="11">
    <location>
        <begin position="1"/>
        <end position="26"/>
    </location>
</feature>
<dbReference type="Gene3D" id="3.30.40.10">
    <property type="entry name" value="Zinc/RING finger domain, C3HC4 (zinc finger)"/>
    <property type="match status" value="1"/>
</dbReference>
<dbReference type="EMBL" id="CABIKO010000432">
    <property type="protein sequence ID" value="VVA36138.1"/>
    <property type="molecule type" value="Genomic_DNA"/>
</dbReference>
<dbReference type="AlphaFoldDB" id="A0A5E4G967"/>
<name>A0A5E4G967_PRUDU</name>
<reference evidence="14" key="1">
    <citation type="journal article" date="2020" name="Plant J.">
        <title>Transposons played a major role in the diversification between the closely related almond and peach genomes: results from the almond genome sequence.</title>
        <authorList>
            <person name="Alioto T."/>
            <person name="Alexiou K.G."/>
            <person name="Bardil A."/>
            <person name="Barteri F."/>
            <person name="Castanera R."/>
            <person name="Cruz F."/>
            <person name="Dhingra A."/>
            <person name="Duval H."/>
            <person name="Fernandez I Marti A."/>
            <person name="Frias L."/>
            <person name="Galan B."/>
            <person name="Garcia J.L."/>
            <person name="Howad W."/>
            <person name="Gomez-Garrido J."/>
            <person name="Gut M."/>
            <person name="Julca I."/>
            <person name="Morata J."/>
            <person name="Puigdomenech P."/>
            <person name="Ribeca P."/>
            <person name="Rubio Cabetas M.J."/>
            <person name="Vlasova A."/>
            <person name="Wirthensohn M."/>
            <person name="Garcia-Mas J."/>
            <person name="Gabaldon T."/>
            <person name="Casacuberta J.M."/>
            <person name="Arus P."/>
        </authorList>
    </citation>
    <scope>NUCLEOTIDE SEQUENCE [LARGE SCALE GENOMIC DNA]</scope>
    <source>
        <strain evidence="14">cv. Texas</strain>
    </source>
</reference>
<evidence type="ECO:0000256" key="2">
    <source>
        <dbReference type="ARBA" id="ARBA00004906"/>
    </source>
</evidence>
<evidence type="ECO:0000259" key="12">
    <source>
        <dbReference type="PROSITE" id="PS50089"/>
    </source>
</evidence>
<dbReference type="InterPro" id="IPR045103">
    <property type="entry name" value="RNF5/RNF185-like"/>
</dbReference>
<evidence type="ECO:0000256" key="5">
    <source>
        <dbReference type="ARBA" id="ARBA00022771"/>
    </source>
</evidence>
<keyword evidence="7 9" id="KW-0862">Zinc</keyword>
<keyword evidence="13" id="KW-0436">Ligase</keyword>
<evidence type="ECO:0000256" key="7">
    <source>
        <dbReference type="ARBA" id="ARBA00022833"/>
    </source>
</evidence>
<dbReference type="GO" id="GO:0016874">
    <property type="term" value="F:ligase activity"/>
    <property type="evidence" value="ECO:0007669"/>
    <property type="project" value="UniProtKB-KW"/>
</dbReference>
<comment type="subcellular location">
    <subcellularLocation>
        <location evidence="9">Endoplasmic reticulum membrane</location>
        <topology evidence="9">Single-pass type IV membrane protein</topology>
    </subcellularLocation>
</comment>
<dbReference type="Pfam" id="PF00097">
    <property type="entry name" value="zf-C3HC4"/>
    <property type="match status" value="1"/>
</dbReference>
<proteinExistence type="predicted"/>
<organism evidence="13 14">
    <name type="scientific">Prunus dulcis</name>
    <name type="common">Almond</name>
    <name type="synonym">Amygdalus dulcis</name>
    <dbReference type="NCBI Taxonomy" id="3755"/>
    <lineage>
        <taxon>Eukaryota</taxon>
        <taxon>Viridiplantae</taxon>
        <taxon>Streptophyta</taxon>
        <taxon>Embryophyta</taxon>
        <taxon>Tracheophyta</taxon>
        <taxon>Spermatophyta</taxon>
        <taxon>Magnoliopsida</taxon>
        <taxon>eudicotyledons</taxon>
        <taxon>Gunneridae</taxon>
        <taxon>Pentapetalae</taxon>
        <taxon>rosids</taxon>
        <taxon>fabids</taxon>
        <taxon>Rosales</taxon>
        <taxon>Rosaceae</taxon>
        <taxon>Amygdaloideae</taxon>
        <taxon>Amygdaleae</taxon>
        <taxon>Prunus</taxon>
    </lineage>
</organism>
<dbReference type="PROSITE" id="PS50089">
    <property type="entry name" value="ZF_RING_2"/>
    <property type="match status" value="1"/>
</dbReference>
<evidence type="ECO:0000256" key="11">
    <source>
        <dbReference type="SAM" id="SignalP"/>
    </source>
</evidence>
<evidence type="ECO:0000256" key="6">
    <source>
        <dbReference type="ARBA" id="ARBA00022786"/>
    </source>
</evidence>
<dbReference type="SUPFAM" id="SSF57850">
    <property type="entry name" value="RING/U-box"/>
    <property type="match status" value="1"/>
</dbReference>
<keyword evidence="5 8" id="KW-0863">Zinc-finger</keyword>
<evidence type="ECO:0000256" key="10">
    <source>
        <dbReference type="SAM" id="MobiDB-lite"/>
    </source>
</evidence>
<evidence type="ECO:0000256" key="9">
    <source>
        <dbReference type="RuleBase" id="RU369090"/>
    </source>
</evidence>
<dbReference type="GO" id="GO:0016567">
    <property type="term" value="P:protein ubiquitination"/>
    <property type="evidence" value="ECO:0007669"/>
    <property type="project" value="UniProtKB-UniPathway"/>
</dbReference>
<feature type="domain" description="RING-type" evidence="12">
    <location>
        <begin position="104"/>
        <end position="145"/>
    </location>
</feature>
<feature type="region of interest" description="Disordered" evidence="10">
    <location>
        <begin position="58"/>
        <end position="92"/>
    </location>
</feature>
<dbReference type="UniPathway" id="UPA00143"/>
<dbReference type="Proteomes" id="UP000327085">
    <property type="component" value="Chromosome 6"/>
</dbReference>
<dbReference type="GO" id="GO:0006511">
    <property type="term" value="P:ubiquitin-dependent protein catabolic process"/>
    <property type="evidence" value="ECO:0007669"/>
    <property type="project" value="UniProtKB-UniRule"/>
</dbReference>
<dbReference type="GO" id="GO:0005789">
    <property type="term" value="C:endoplasmic reticulum membrane"/>
    <property type="evidence" value="ECO:0007669"/>
    <property type="project" value="UniProtKB-SubCell"/>
</dbReference>
<evidence type="ECO:0000313" key="13">
    <source>
        <dbReference type="EMBL" id="VVA36138.1"/>
    </source>
</evidence>
<dbReference type="EC" id="2.3.2.27" evidence="9"/>
<feature type="chain" id="PRO_5022878203" description="E3 ubiquitin-protein ligase RMA" evidence="11">
    <location>
        <begin position="27"/>
        <end position="180"/>
    </location>
</feature>
<dbReference type="InterPro" id="IPR018957">
    <property type="entry name" value="Znf_C3HC4_RING-type"/>
</dbReference>
<accession>A0A5E4G967</accession>
<dbReference type="InParanoid" id="A0A5E4G967"/>
<keyword evidence="9" id="KW-0256">Endoplasmic reticulum</keyword>
<dbReference type="PANTHER" id="PTHR12313">
    <property type="entry name" value="E3 UBIQUITIN-PROTEIN LIGASE RNF5-RELATED"/>
    <property type="match status" value="1"/>
</dbReference>
<dbReference type="GO" id="GO:0008270">
    <property type="term" value="F:zinc ion binding"/>
    <property type="evidence" value="ECO:0007669"/>
    <property type="project" value="UniProtKB-KW"/>
</dbReference>
<evidence type="ECO:0000256" key="8">
    <source>
        <dbReference type="PROSITE-ProRule" id="PRU00175"/>
    </source>
</evidence>
<comment type="function">
    <text evidence="9">E3 ubiquitin-protein ligase.</text>
</comment>
<dbReference type="InterPro" id="IPR001841">
    <property type="entry name" value="Znf_RING"/>
</dbReference>
<protein>
    <recommendedName>
        <fullName evidence="9">E3 ubiquitin-protein ligase RMA</fullName>
        <ecNumber evidence="9">2.3.2.27</ecNumber>
    </recommendedName>
    <alternativeName>
        <fullName evidence="9">Protein RING membrane-anchor</fullName>
    </alternativeName>
    <alternativeName>
        <fullName evidence="9">RING-type E3 ubiquitin transferase RMA</fullName>
    </alternativeName>
</protein>
<evidence type="ECO:0000256" key="3">
    <source>
        <dbReference type="ARBA" id="ARBA00022679"/>
    </source>
</evidence>
<keyword evidence="6 9" id="KW-0833">Ubl conjugation pathway</keyword>
<dbReference type="GO" id="GO:0061630">
    <property type="term" value="F:ubiquitin protein ligase activity"/>
    <property type="evidence" value="ECO:0007669"/>
    <property type="project" value="UniProtKB-UniRule"/>
</dbReference>
<comment type="catalytic activity">
    <reaction evidence="1 9">
        <text>S-ubiquitinyl-[E2 ubiquitin-conjugating enzyme]-L-cysteine + [acceptor protein]-L-lysine = [E2 ubiquitin-conjugating enzyme]-L-cysteine + N(6)-ubiquitinyl-[acceptor protein]-L-lysine.</text>
        <dbReference type="EC" id="2.3.2.27"/>
    </reaction>
</comment>
<evidence type="ECO:0000256" key="1">
    <source>
        <dbReference type="ARBA" id="ARBA00000900"/>
    </source>
</evidence>
<evidence type="ECO:0000256" key="4">
    <source>
        <dbReference type="ARBA" id="ARBA00022723"/>
    </source>
</evidence>
<comment type="domain">
    <text evidence="9">The RING-type zinc finger domain is responsible for E3 ligase activity.</text>
</comment>
<comment type="pathway">
    <text evidence="2 9">Protein modification; protein ubiquitination.</text>
</comment>
<dbReference type="Gramene" id="VVA36138">
    <property type="protein sequence ID" value="VVA36138"/>
    <property type="gene ID" value="Prudul26B013145"/>
</dbReference>
<keyword evidence="3 9" id="KW-0808">Transferase</keyword>
<gene>
    <name evidence="13" type="ORF">ALMOND_2B013145</name>
</gene>